<dbReference type="CDD" id="cd06257">
    <property type="entry name" value="DnaJ"/>
    <property type="match status" value="1"/>
</dbReference>
<dbReference type="InterPro" id="IPR051100">
    <property type="entry name" value="DnaJ_subfamily_B/C"/>
</dbReference>
<evidence type="ECO:0000256" key="6">
    <source>
        <dbReference type="SAM" id="Phobius"/>
    </source>
</evidence>
<dbReference type="GO" id="GO:0071218">
    <property type="term" value="P:cellular response to misfolded protein"/>
    <property type="evidence" value="ECO:0007669"/>
    <property type="project" value="TreeGrafter"/>
</dbReference>
<dbReference type="Pfam" id="PF00226">
    <property type="entry name" value="DnaJ"/>
    <property type="match status" value="1"/>
</dbReference>
<dbReference type="GO" id="GO:0030544">
    <property type="term" value="F:Hsp70 protein binding"/>
    <property type="evidence" value="ECO:0007669"/>
    <property type="project" value="TreeGrafter"/>
</dbReference>
<dbReference type="Gene3D" id="1.10.287.110">
    <property type="entry name" value="DnaJ domain"/>
    <property type="match status" value="1"/>
</dbReference>
<dbReference type="GO" id="GO:0005789">
    <property type="term" value="C:endoplasmic reticulum membrane"/>
    <property type="evidence" value="ECO:0007669"/>
    <property type="project" value="TreeGrafter"/>
</dbReference>
<dbReference type="InterPro" id="IPR036869">
    <property type="entry name" value="J_dom_sf"/>
</dbReference>
<comment type="subcellular location">
    <subcellularLocation>
        <location evidence="1">Membrane</location>
        <topology evidence="1">Single-pass membrane protein</topology>
    </subcellularLocation>
</comment>
<dbReference type="PANTHER" id="PTHR43908:SF3">
    <property type="entry name" value="AT29763P-RELATED"/>
    <property type="match status" value="1"/>
</dbReference>
<keyword evidence="2 6" id="KW-0812">Transmembrane</keyword>
<keyword evidence="3 6" id="KW-1133">Transmembrane helix</keyword>
<evidence type="ECO:0000256" key="1">
    <source>
        <dbReference type="ARBA" id="ARBA00004167"/>
    </source>
</evidence>
<dbReference type="EnsemblMetazoa" id="tetur07g04350.1">
    <property type="protein sequence ID" value="tetur07g04350.1"/>
    <property type="gene ID" value="tetur07g04350"/>
</dbReference>
<dbReference type="HOGENOM" id="CLU_043579_3_0_1"/>
<feature type="compositionally biased region" description="Low complexity" evidence="5">
    <location>
        <begin position="1"/>
        <end position="27"/>
    </location>
</feature>
<accession>T1K9B6</accession>
<dbReference type="PROSITE" id="PS50076">
    <property type="entry name" value="DNAJ_2"/>
    <property type="match status" value="1"/>
</dbReference>
<dbReference type="InterPro" id="IPR015399">
    <property type="entry name" value="DUF1977_DnaJ-like"/>
</dbReference>
<proteinExistence type="predicted"/>
<evidence type="ECO:0000256" key="5">
    <source>
        <dbReference type="SAM" id="MobiDB-lite"/>
    </source>
</evidence>
<dbReference type="eggNOG" id="KOG0714">
    <property type="taxonomic scope" value="Eukaryota"/>
</dbReference>
<gene>
    <name evidence="8" type="primary">107362077</name>
</gene>
<keyword evidence="4 6" id="KW-0472">Membrane</keyword>
<organism evidence="8 9">
    <name type="scientific">Tetranychus urticae</name>
    <name type="common">Two-spotted spider mite</name>
    <dbReference type="NCBI Taxonomy" id="32264"/>
    <lineage>
        <taxon>Eukaryota</taxon>
        <taxon>Metazoa</taxon>
        <taxon>Ecdysozoa</taxon>
        <taxon>Arthropoda</taxon>
        <taxon>Chelicerata</taxon>
        <taxon>Arachnida</taxon>
        <taxon>Acari</taxon>
        <taxon>Acariformes</taxon>
        <taxon>Trombidiformes</taxon>
        <taxon>Prostigmata</taxon>
        <taxon>Eleutherengona</taxon>
        <taxon>Raphignathae</taxon>
        <taxon>Tetranychoidea</taxon>
        <taxon>Tetranychidae</taxon>
        <taxon>Tetranychus</taxon>
    </lineage>
</organism>
<feature type="region of interest" description="Disordered" evidence="5">
    <location>
        <begin position="1"/>
        <end position="28"/>
    </location>
</feature>
<dbReference type="Proteomes" id="UP000015104">
    <property type="component" value="Unassembled WGS sequence"/>
</dbReference>
<dbReference type="AlphaFoldDB" id="T1K9B6"/>
<dbReference type="Pfam" id="PF09320">
    <property type="entry name" value="DUF1977"/>
    <property type="match status" value="1"/>
</dbReference>
<name>T1K9B6_TETUR</name>
<evidence type="ECO:0000256" key="3">
    <source>
        <dbReference type="ARBA" id="ARBA00022989"/>
    </source>
</evidence>
<dbReference type="EMBL" id="CAEY01001890">
    <property type="status" value="NOT_ANNOTATED_CDS"/>
    <property type="molecule type" value="Genomic_DNA"/>
</dbReference>
<feature type="domain" description="J" evidence="7">
    <location>
        <begin position="44"/>
        <end position="108"/>
    </location>
</feature>
<dbReference type="InterPro" id="IPR001623">
    <property type="entry name" value="DnaJ_domain"/>
</dbReference>
<dbReference type="FunFam" id="1.10.287.110:FF:000070">
    <property type="entry name" value="Endoplasmic reticulum protein, putative"/>
    <property type="match status" value="1"/>
</dbReference>
<keyword evidence="9" id="KW-1185">Reference proteome</keyword>
<dbReference type="OMA" id="ARSREHN"/>
<evidence type="ECO:0000313" key="9">
    <source>
        <dbReference type="Proteomes" id="UP000015104"/>
    </source>
</evidence>
<evidence type="ECO:0000313" key="8">
    <source>
        <dbReference type="EnsemblMetazoa" id="tetur07g04350.1"/>
    </source>
</evidence>
<evidence type="ECO:0000256" key="4">
    <source>
        <dbReference type="ARBA" id="ARBA00023136"/>
    </source>
</evidence>
<evidence type="ECO:0000256" key="2">
    <source>
        <dbReference type="ARBA" id="ARBA00022692"/>
    </source>
</evidence>
<dbReference type="KEGG" id="tut:107362077"/>
<dbReference type="SUPFAM" id="SSF46565">
    <property type="entry name" value="Chaperone J-domain"/>
    <property type="match status" value="1"/>
</dbReference>
<feature type="transmembrane region" description="Helical" evidence="6">
    <location>
        <begin position="184"/>
        <end position="207"/>
    </location>
</feature>
<protein>
    <recommendedName>
        <fullName evidence="7">J domain-containing protein</fullName>
    </recommendedName>
</protein>
<evidence type="ECO:0000259" key="7">
    <source>
        <dbReference type="PROSITE" id="PS50076"/>
    </source>
</evidence>
<reference evidence="8" key="2">
    <citation type="submission" date="2015-06" db="UniProtKB">
        <authorList>
            <consortium name="EnsemblMetazoa"/>
        </authorList>
    </citation>
    <scope>IDENTIFICATION</scope>
</reference>
<dbReference type="STRING" id="32264.T1K9B6"/>
<dbReference type="PRINTS" id="PR00625">
    <property type="entry name" value="JDOMAIN"/>
</dbReference>
<sequence>MVSSGSGASTSSSSNATSSSTSEASSEYTQEQLEAVRKIKRCKNHYELLGVGKEFTEAELKKQYRKLALQFHPDKNKTPGASEAFKAISNAFVILSDPEKKRQYDLYGPEDGSSNRSHNHTRTRTTVFTDNGFFEYNRGFDSDVSAEELFNMFFGGGNVYLRRNNRYASSRAQTQSPQQEPSGFGVLIQMLPVLFLVCLSVMSSFFVSDPAFSLQRTLKYSHERVTSSFKVPYYVKDNFETDYKNNLRRIEALVEEEYITNLRAACYREKNHRDAMLWRARSYGDKELEEKARAYKLNSCTKFNEMQEHFRYY</sequence>
<dbReference type="SMART" id="SM00271">
    <property type="entry name" value="DnaJ"/>
    <property type="match status" value="1"/>
</dbReference>
<reference evidence="9" key="1">
    <citation type="submission" date="2011-08" db="EMBL/GenBank/DDBJ databases">
        <authorList>
            <person name="Rombauts S."/>
        </authorList>
    </citation>
    <scope>NUCLEOTIDE SEQUENCE</scope>
    <source>
        <strain evidence="9">London</strain>
    </source>
</reference>
<dbReference type="PANTHER" id="PTHR43908">
    <property type="entry name" value="AT29763P-RELATED"/>
    <property type="match status" value="1"/>
</dbReference>
<dbReference type="OrthoDB" id="442087at2759"/>